<reference evidence="1" key="1">
    <citation type="submission" date="2017-07" db="EMBL/GenBank/DDBJ databases">
        <title>Taro Niue Genome Assembly and Annotation.</title>
        <authorList>
            <person name="Atibalentja N."/>
            <person name="Keating K."/>
            <person name="Fields C.J."/>
        </authorList>
    </citation>
    <scope>NUCLEOTIDE SEQUENCE</scope>
    <source>
        <strain evidence="1">Niue_2</strain>
        <tissue evidence="1">Leaf</tissue>
    </source>
</reference>
<dbReference type="EMBL" id="NMUH01000164">
    <property type="protein sequence ID" value="MQL73398.1"/>
    <property type="molecule type" value="Genomic_DNA"/>
</dbReference>
<name>A0A843TP25_COLES</name>
<dbReference type="Proteomes" id="UP000652761">
    <property type="component" value="Unassembled WGS sequence"/>
</dbReference>
<sequence>MSAGKSRGLDGFSRVVKKRLTSEAAAAASRDGRWRNQLRRAAHDGCCRRVAQIRALTSVLWAMLVGNCWMQGGTSQLQPSRQQSCTSLST</sequence>
<gene>
    <name evidence="1" type="ORF">Taro_005736</name>
</gene>
<organism evidence="1 2">
    <name type="scientific">Colocasia esculenta</name>
    <name type="common">Wild taro</name>
    <name type="synonym">Arum esculentum</name>
    <dbReference type="NCBI Taxonomy" id="4460"/>
    <lineage>
        <taxon>Eukaryota</taxon>
        <taxon>Viridiplantae</taxon>
        <taxon>Streptophyta</taxon>
        <taxon>Embryophyta</taxon>
        <taxon>Tracheophyta</taxon>
        <taxon>Spermatophyta</taxon>
        <taxon>Magnoliopsida</taxon>
        <taxon>Liliopsida</taxon>
        <taxon>Araceae</taxon>
        <taxon>Aroideae</taxon>
        <taxon>Colocasieae</taxon>
        <taxon>Colocasia</taxon>
    </lineage>
</organism>
<evidence type="ECO:0000313" key="2">
    <source>
        <dbReference type="Proteomes" id="UP000652761"/>
    </source>
</evidence>
<accession>A0A843TP25</accession>
<protein>
    <submittedName>
        <fullName evidence="1">Uncharacterized protein</fullName>
    </submittedName>
</protein>
<dbReference type="OrthoDB" id="2320933at2759"/>
<comment type="caution">
    <text evidence="1">The sequence shown here is derived from an EMBL/GenBank/DDBJ whole genome shotgun (WGS) entry which is preliminary data.</text>
</comment>
<proteinExistence type="predicted"/>
<keyword evidence="2" id="KW-1185">Reference proteome</keyword>
<dbReference type="AlphaFoldDB" id="A0A843TP25"/>
<evidence type="ECO:0000313" key="1">
    <source>
        <dbReference type="EMBL" id="MQL73398.1"/>
    </source>
</evidence>